<evidence type="ECO:0000313" key="2">
    <source>
        <dbReference type="Proteomes" id="UP001054945"/>
    </source>
</evidence>
<accession>A0AAV4NID3</accession>
<gene>
    <name evidence="1" type="primary">Thbs4_2</name>
    <name evidence="1" type="ORF">CEXT_796651</name>
</gene>
<organism evidence="1 2">
    <name type="scientific">Caerostris extrusa</name>
    <name type="common">Bark spider</name>
    <name type="synonym">Caerostris bankana</name>
    <dbReference type="NCBI Taxonomy" id="172846"/>
    <lineage>
        <taxon>Eukaryota</taxon>
        <taxon>Metazoa</taxon>
        <taxon>Ecdysozoa</taxon>
        <taxon>Arthropoda</taxon>
        <taxon>Chelicerata</taxon>
        <taxon>Arachnida</taxon>
        <taxon>Araneae</taxon>
        <taxon>Araneomorphae</taxon>
        <taxon>Entelegynae</taxon>
        <taxon>Araneoidea</taxon>
        <taxon>Araneidae</taxon>
        <taxon>Caerostris</taxon>
    </lineage>
</organism>
<keyword evidence="2" id="KW-1185">Reference proteome</keyword>
<protein>
    <submittedName>
        <fullName evidence="1">Thrombospondin-4</fullName>
    </submittedName>
</protein>
<name>A0AAV4NID3_CAEEX</name>
<proteinExistence type="predicted"/>
<dbReference type="AlphaFoldDB" id="A0AAV4NID3"/>
<evidence type="ECO:0000313" key="1">
    <source>
        <dbReference type="EMBL" id="GIX84556.1"/>
    </source>
</evidence>
<comment type="caution">
    <text evidence="1">The sequence shown here is derived from an EMBL/GenBank/DDBJ whole genome shotgun (WGS) entry which is preliminary data.</text>
</comment>
<dbReference type="EMBL" id="BPLR01020981">
    <property type="protein sequence ID" value="GIX84556.1"/>
    <property type="molecule type" value="Genomic_DNA"/>
</dbReference>
<sequence>MNYFLLHRSVIAKVKVQVIRNSSLQRALEEANCPPADAQAIQPTAEFYGINGETDHLLQSLAELTSVLKEMRRYMDMQVINN</sequence>
<reference evidence="1 2" key="1">
    <citation type="submission" date="2021-06" db="EMBL/GenBank/DDBJ databases">
        <title>Caerostris extrusa draft genome.</title>
        <authorList>
            <person name="Kono N."/>
            <person name="Arakawa K."/>
        </authorList>
    </citation>
    <scope>NUCLEOTIDE SEQUENCE [LARGE SCALE GENOMIC DNA]</scope>
</reference>
<dbReference type="Proteomes" id="UP001054945">
    <property type="component" value="Unassembled WGS sequence"/>
</dbReference>